<dbReference type="Gene3D" id="1.10.10.10">
    <property type="entry name" value="Winged helix-like DNA-binding domain superfamily/Winged helix DNA-binding domain"/>
    <property type="match status" value="1"/>
</dbReference>
<comment type="caution">
    <text evidence="2">The sequence shown here is derived from an EMBL/GenBank/DDBJ whole genome shotgun (WGS) entry which is preliminary data.</text>
</comment>
<gene>
    <name evidence="2" type="ORF">BLX24_05360</name>
</gene>
<dbReference type="InterPro" id="IPR036390">
    <property type="entry name" value="WH_DNA-bd_sf"/>
</dbReference>
<protein>
    <submittedName>
        <fullName evidence="2">ModE family transcriptional regulator</fullName>
    </submittedName>
</protein>
<dbReference type="Pfam" id="PF00126">
    <property type="entry name" value="HTH_1"/>
    <property type="match status" value="1"/>
</dbReference>
<feature type="domain" description="HTH lysR-type" evidence="1">
    <location>
        <begin position="24"/>
        <end position="85"/>
    </location>
</feature>
<sequence length="112" mass="12624">MATNLRINGRIWLEADERFFGIGRMELLEHIQQTGSINQAAKAMKMSYKRAWDLVQSMNAQAAAPLVSTQTGGEKGGGAIVTEEGLKYLNHFKALQQRFREFLEQETRLLPA</sequence>
<organism evidence="2 3">
    <name type="scientific">Arsenicibacter rosenii</name>
    <dbReference type="NCBI Taxonomy" id="1750698"/>
    <lineage>
        <taxon>Bacteria</taxon>
        <taxon>Pseudomonadati</taxon>
        <taxon>Bacteroidota</taxon>
        <taxon>Cytophagia</taxon>
        <taxon>Cytophagales</taxon>
        <taxon>Spirosomataceae</taxon>
        <taxon>Arsenicibacter</taxon>
    </lineage>
</organism>
<dbReference type="PANTHER" id="PTHR30432:SF1">
    <property type="entry name" value="DNA-BINDING TRANSCRIPTIONAL DUAL REGULATOR MODE"/>
    <property type="match status" value="1"/>
</dbReference>
<evidence type="ECO:0000259" key="1">
    <source>
        <dbReference type="Pfam" id="PF00126"/>
    </source>
</evidence>
<keyword evidence="3" id="KW-1185">Reference proteome</keyword>
<proteinExistence type="predicted"/>
<dbReference type="EMBL" id="MORL01000002">
    <property type="protein sequence ID" value="OIN60260.1"/>
    <property type="molecule type" value="Genomic_DNA"/>
</dbReference>
<dbReference type="PANTHER" id="PTHR30432">
    <property type="entry name" value="TRANSCRIPTIONAL REGULATOR MODE"/>
    <property type="match status" value="1"/>
</dbReference>
<dbReference type="RefSeq" id="WP_071502054.1">
    <property type="nucleotide sequence ID" value="NZ_MORL01000002.1"/>
</dbReference>
<dbReference type="OrthoDB" id="9805928at2"/>
<dbReference type="InterPro" id="IPR051815">
    <property type="entry name" value="Molybdate_resp_trans_reg"/>
</dbReference>
<reference evidence="2 3" key="1">
    <citation type="submission" date="2016-10" db="EMBL/GenBank/DDBJ databases">
        <title>Arsenicibacter rosenii gen. nov., sp. nov., an efficient arsenic-methylating bacterium isolated from an arsenic-contaminated paddy soil.</title>
        <authorList>
            <person name="Huang K."/>
        </authorList>
    </citation>
    <scope>NUCLEOTIDE SEQUENCE [LARGE SCALE GENOMIC DNA]</scope>
    <source>
        <strain evidence="2 3">SM-1</strain>
    </source>
</reference>
<evidence type="ECO:0000313" key="2">
    <source>
        <dbReference type="EMBL" id="OIN60260.1"/>
    </source>
</evidence>
<name>A0A1S2VPD6_9BACT</name>
<evidence type="ECO:0000313" key="3">
    <source>
        <dbReference type="Proteomes" id="UP000181790"/>
    </source>
</evidence>
<dbReference type="GO" id="GO:0003700">
    <property type="term" value="F:DNA-binding transcription factor activity"/>
    <property type="evidence" value="ECO:0007669"/>
    <property type="project" value="InterPro"/>
</dbReference>
<dbReference type="SUPFAM" id="SSF46785">
    <property type="entry name" value="Winged helix' DNA-binding domain"/>
    <property type="match status" value="1"/>
</dbReference>
<dbReference type="AlphaFoldDB" id="A0A1S2VPD6"/>
<dbReference type="InterPro" id="IPR036388">
    <property type="entry name" value="WH-like_DNA-bd_sf"/>
</dbReference>
<accession>A0A1S2VPD6</accession>
<dbReference type="InterPro" id="IPR000847">
    <property type="entry name" value="LysR_HTH_N"/>
</dbReference>
<dbReference type="Proteomes" id="UP000181790">
    <property type="component" value="Unassembled WGS sequence"/>
</dbReference>